<dbReference type="GO" id="GO:0006559">
    <property type="term" value="P:L-phenylalanine catabolic process"/>
    <property type="evidence" value="ECO:0007669"/>
    <property type="project" value="TreeGrafter"/>
</dbReference>
<dbReference type="GO" id="GO:0016034">
    <property type="term" value="F:maleylacetoacetate isomerase activity"/>
    <property type="evidence" value="ECO:0007669"/>
    <property type="project" value="TreeGrafter"/>
</dbReference>
<proteinExistence type="predicted"/>
<comment type="caution">
    <text evidence="2">The sequence shown here is derived from an EMBL/GenBank/DDBJ whole genome shotgun (WGS) entry which is preliminary data.</text>
</comment>
<accession>A0A917Q3U3</accession>
<dbReference type="GO" id="GO:0004364">
    <property type="term" value="F:glutathione transferase activity"/>
    <property type="evidence" value="ECO:0007669"/>
    <property type="project" value="TreeGrafter"/>
</dbReference>
<reference evidence="2" key="1">
    <citation type="journal article" date="2014" name="Int. J. Syst. Evol. Microbiol.">
        <title>Complete genome sequence of Corynebacterium casei LMG S-19264T (=DSM 44701T), isolated from a smear-ripened cheese.</title>
        <authorList>
            <consortium name="US DOE Joint Genome Institute (JGI-PGF)"/>
            <person name="Walter F."/>
            <person name="Albersmeier A."/>
            <person name="Kalinowski J."/>
            <person name="Ruckert C."/>
        </authorList>
    </citation>
    <scope>NUCLEOTIDE SEQUENCE</scope>
    <source>
        <strain evidence="2">JCM 30078</strain>
    </source>
</reference>
<dbReference type="RefSeq" id="WP_188985433.1">
    <property type="nucleotide sequence ID" value="NZ_BMPO01000010.1"/>
</dbReference>
<keyword evidence="3" id="KW-1185">Reference proteome</keyword>
<dbReference type="Gene3D" id="1.20.1050.10">
    <property type="match status" value="1"/>
</dbReference>
<dbReference type="InterPro" id="IPR004045">
    <property type="entry name" value="Glutathione_S-Trfase_N"/>
</dbReference>
<protein>
    <submittedName>
        <fullName evidence="2">Glutathione S-transferase</fullName>
    </submittedName>
</protein>
<dbReference type="CDD" id="cd03194">
    <property type="entry name" value="GST_C_3"/>
    <property type="match status" value="1"/>
</dbReference>
<feature type="domain" description="GST N-terminal" evidence="1">
    <location>
        <begin position="3"/>
        <end position="83"/>
    </location>
</feature>
<organism evidence="2 3">
    <name type="scientific">Pseudomonas matsuisoli</name>
    <dbReference type="NCBI Taxonomy" id="1515666"/>
    <lineage>
        <taxon>Bacteria</taxon>
        <taxon>Pseudomonadati</taxon>
        <taxon>Pseudomonadota</taxon>
        <taxon>Gammaproteobacteria</taxon>
        <taxon>Pseudomonadales</taxon>
        <taxon>Pseudomonadaceae</taxon>
        <taxon>Pseudomonas</taxon>
    </lineage>
</organism>
<dbReference type="CDD" id="cd03043">
    <property type="entry name" value="GST_N_1"/>
    <property type="match status" value="1"/>
</dbReference>
<dbReference type="Pfam" id="PF13410">
    <property type="entry name" value="GST_C_2"/>
    <property type="match status" value="1"/>
</dbReference>
<dbReference type="InterPro" id="IPR036249">
    <property type="entry name" value="Thioredoxin-like_sf"/>
</dbReference>
<dbReference type="PANTHER" id="PTHR42673:SF4">
    <property type="entry name" value="MALEYLACETOACETATE ISOMERASE"/>
    <property type="match status" value="1"/>
</dbReference>
<name>A0A917Q3U3_9PSED</name>
<evidence type="ECO:0000259" key="1">
    <source>
        <dbReference type="PROSITE" id="PS50404"/>
    </source>
</evidence>
<dbReference type="SUPFAM" id="SSF47616">
    <property type="entry name" value="GST C-terminal domain-like"/>
    <property type="match status" value="1"/>
</dbReference>
<dbReference type="AlphaFoldDB" id="A0A917Q3U3"/>
<dbReference type="InterPro" id="IPR036282">
    <property type="entry name" value="Glutathione-S-Trfase_C_sf"/>
</dbReference>
<dbReference type="InterPro" id="IPR040079">
    <property type="entry name" value="Glutathione_S-Trfase"/>
</dbReference>
<dbReference type="Pfam" id="PF13409">
    <property type="entry name" value="GST_N_2"/>
    <property type="match status" value="1"/>
</dbReference>
<dbReference type="SUPFAM" id="SSF52833">
    <property type="entry name" value="Thioredoxin-like"/>
    <property type="match status" value="1"/>
</dbReference>
<dbReference type="PANTHER" id="PTHR42673">
    <property type="entry name" value="MALEYLACETOACETATE ISOMERASE"/>
    <property type="match status" value="1"/>
</dbReference>
<dbReference type="GO" id="GO:0006749">
    <property type="term" value="P:glutathione metabolic process"/>
    <property type="evidence" value="ECO:0007669"/>
    <property type="project" value="TreeGrafter"/>
</dbReference>
<dbReference type="PROSITE" id="PS50404">
    <property type="entry name" value="GST_NTER"/>
    <property type="match status" value="1"/>
</dbReference>
<gene>
    <name evidence="2" type="ORF">GCM10009304_37210</name>
</gene>
<dbReference type="Gene3D" id="3.40.30.10">
    <property type="entry name" value="Glutaredoxin"/>
    <property type="match status" value="1"/>
</dbReference>
<evidence type="ECO:0000313" key="2">
    <source>
        <dbReference type="EMBL" id="GGK07592.1"/>
    </source>
</evidence>
<dbReference type="Proteomes" id="UP000635983">
    <property type="component" value="Unassembled WGS sequence"/>
</dbReference>
<evidence type="ECO:0000313" key="3">
    <source>
        <dbReference type="Proteomes" id="UP000635983"/>
    </source>
</evidence>
<dbReference type="SFLD" id="SFLDS00019">
    <property type="entry name" value="Glutathione_Transferase_(cytos"/>
    <property type="match status" value="1"/>
</dbReference>
<sequence length="213" mass="23654">MSLVLCIGNRNYSSWSLRAWLAMKLSGAACETLRIPLYQADSRARLLQASPTGKVPALRSPHGVIWDSLAIVEYLADTHPDAKLWPEDVAARAFARAMCAEMHSGFAALRSALPMDMRRDAAPVSLEPSVQADIERICTLWRECLDRFGGDGPFLFGMPSAADAFYAPVASRLLSYRVELPDPARAYVQTIREWPAFVEWRDAALVEKEVIEA</sequence>
<dbReference type="EMBL" id="BMPO01000010">
    <property type="protein sequence ID" value="GGK07592.1"/>
    <property type="molecule type" value="Genomic_DNA"/>
</dbReference>
<reference evidence="2" key="2">
    <citation type="submission" date="2020-09" db="EMBL/GenBank/DDBJ databases">
        <authorList>
            <person name="Sun Q."/>
            <person name="Ohkuma M."/>
        </authorList>
    </citation>
    <scope>NUCLEOTIDE SEQUENCE</scope>
    <source>
        <strain evidence="2">JCM 30078</strain>
    </source>
</reference>